<keyword evidence="6" id="KW-1185">Reference proteome</keyword>
<dbReference type="EMBL" id="JAUIZM010000031">
    <property type="protein sequence ID" value="KAK1351591.1"/>
    <property type="molecule type" value="Genomic_DNA"/>
</dbReference>
<evidence type="ECO:0000313" key="6">
    <source>
        <dbReference type="Proteomes" id="UP001237642"/>
    </source>
</evidence>
<evidence type="ECO:0000256" key="1">
    <source>
        <dbReference type="ARBA" id="ARBA00023186"/>
    </source>
</evidence>
<gene>
    <name evidence="5" type="ORF">POM88_054278</name>
</gene>
<reference evidence="5" key="1">
    <citation type="submission" date="2023-02" db="EMBL/GenBank/DDBJ databases">
        <title>Genome of toxic invasive species Heracleum sosnowskyi carries increased number of genes despite the absence of recent whole-genome duplications.</title>
        <authorList>
            <person name="Schelkunov M."/>
            <person name="Shtratnikova V."/>
            <person name="Makarenko M."/>
            <person name="Klepikova A."/>
            <person name="Omelchenko D."/>
            <person name="Novikova G."/>
            <person name="Obukhova E."/>
            <person name="Bogdanov V."/>
            <person name="Penin A."/>
            <person name="Logacheva M."/>
        </authorList>
    </citation>
    <scope>NUCLEOTIDE SEQUENCE</scope>
    <source>
        <strain evidence="5">Hsosn_3</strain>
        <tissue evidence="5">Leaf</tissue>
    </source>
</reference>
<evidence type="ECO:0000256" key="2">
    <source>
        <dbReference type="SAM" id="MobiDB-lite"/>
    </source>
</evidence>
<organism evidence="5 6">
    <name type="scientific">Heracleum sosnowskyi</name>
    <dbReference type="NCBI Taxonomy" id="360622"/>
    <lineage>
        <taxon>Eukaryota</taxon>
        <taxon>Viridiplantae</taxon>
        <taxon>Streptophyta</taxon>
        <taxon>Embryophyta</taxon>
        <taxon>Tracheophyta</taxon>
        <taxon>Spermatophyta</taxon>
        <taxon>Magnoliopsida</taxon>
        <taxon>eudicotyledons</taxon>
        <taxon>Gunneridae</taxon>
        <taxon>Pentapetalae</taxon>
        <taxon>asterids</taxon>
        <taxon>campanulids</taxon>
        <taxon>Apiales</taxon>
        <taxon>Apiaceae</taxon>
        <taxon>Apioideae</taxon>
        <taxon>apioid superclade</taxon>
        <taxon>Tordylieae</taxon>
        <taxon>Tordyliinae</taxon>
        <taxon>Heracleum</taxon>
    </lineage>
</organism>
<dbReference type="Gene3D" id="3.10.20.90">
    <property type="entry name" value="Phosphatidylinositol 3-kinase Catalytic Subunit, Chain A, domain 1"/>
    <property type="match status" value="1"/>
</dbReference>
<dbReference type="GO" id="GO:0050821">
    <property type="term" value="P:protein stabilization"/>
    <property type="evidence" value="ECO:0007669"/>
    <property type="project" value="TreeGrafter"/>
</dbReference>
<name>A0AAD8GN56_9APIA</name>
<dbReference type="AlphaFoldDB" id="A0AAD8GN56"/>
<dbReference type="InterPro" id="IPR036533">
    <property type="entry name" value="BAG_dom_sf"/>
</dbReference>
<dbReference type="Gene3D" id="1.20.58.120">
    <property type="entry name" value="BAG domain"/>
    <property type="match status" value="1"/>
</dbReference>
<dbReference type="SMART" id="SM00264">
    <property type="entry name" value="BAG"/>
    <property type="match status" value="1"/>
</dbReference>
<keyword evidence="1" id="KW-0143">Chaperone</keyword>
<feature type="region of interest" description="Disordered" evidence="2">
    <location>
        <begin position="194"/>
        <end position="215"/>
    </location>
</feature>
<sequence length="215" mass="23872">MSFGGNESGGCRSNSVMKIEVCYGSNWLDLVVTSHATFGDLKEVIAKKIGLAPDCQKLFFRGIEERDDECLKTAGLKNNSKLLLRNSARNRVEEVSTSNDRSEEVKVTQISKGSELVAEVKADNDKLAAQVGALKTVICDGHKVLEKDINFVVEMLERQLLKLDGIKAEGEGKVQRKMEVCRVQSLLDTADDLKRRNSGSNAKSSDDRVRYTFKR</sequence>
<dbReference type="PROSITE" id="PS51035">
    <property type="entry name" value="BAG"/>
    <property type="match status" value="1"/>
</dbReference>
<dbReference type="InterPro" id="IPR029071">
    <property type="entry name" value="Ubiquitin-like_domsf"/>
</dbReference>
<dbReference type="InterPro" id="IPR000626">
    <property type="entry name" value="Ubiquitin-like_dom"/>
</dbReference>
<comment type="caution">
    <text evidence="5">The sequence shown here is derived from an EMBL/GenBank/DDBJ whole genome shotgun (WGS) entry which is preliminary data.</text>
</comment>
<dbReference type="GO" id="GO:0005737">
    <property type="term" value="C:cytoplasm"/>
    <property type="evidence" value="ECO:0007669"/>
    <property type="project" value="TreeGrafter"/>
</dbReference>
<reference evidence="5" key="2">
    <citation type="submission" date="2023-05" db="EMBL/GenBank/DDBJ databases">
        <authorList>
            <person name="Schelkunov M.I."/>
        </authorList>
    </citation>
    <scope>NUCLEOTIDE SEQUENCE</scope>
    <source>
        <strain evidence="5">Hsosn_3</strain>
        <tissue evidence="5">Leaf</tissue>
    </source>
</reference>
<dbReference type="SUPFAM" id="SSF63491">
    <property type="entry name" value="BAG domain"/>
    <property type="match status" value="1"/>
</dbReference>
<dbReference type="InterPro" id="IPR003103">
    <property type="entry name" value="BAG_domain"/>
</dbReference>
<evidence type="ECO:0000259" key="4">
    <source>
        <dbReference type="PROSITE" id="PS51035"/>
    </source>
</evidence>
<dbReference type="Proteomes" id="UP001237642">
    <property type="component" value="Unassembled WGS sequence"/>
</dbReference>
<dbReference type="Pfam" id="PF02179">
    <property type="entry name" value="BAG"/>
    <property type="match status" value="1"/>
</dbReference>
<dbReference type="PROSITE" id="PS50053">
    <property type="entry name" value="UBIQUITIN_2"/>
    <property type="match status" value="1"/>
</dbReference>
<proteinExistence type="predicted"/>
<dbReference type="Pfam" id="PF00240">
    <property type="entry name" value="ubiquitin"/>
    <property type="match status" value="1"/>
</dbReference>
<dbReference type="PANTHER" id="PTHR12329">
    <property type="entry name" value="BCL2-ASSOCIATED ATHANOGENE"/>
    <property type="match status" value="1"/>
</dbReference>
<feature type="domain" description="BAG" evidence="4">
    <location>
        <begin position="154"/>
        <end position="194"/>
    </location>
</feature>
<dbReference type="GO" id="GO:0000774">
    <property type="term" value="F:adenyl-nucleotide exchange factor activity"/>
    <property type="evidence" value="ECO:0007669"/>
    <property type="project" value="TreeGrafter"/>
</dbReference>
<protein>
    <submittedName>
        <fullName evidence="5">BAG family molecular chaperone regulator 4</fullName>
    </submittedName>
</protein>
<evidence type="ECO:0000313" key="5">
    <source>
        <dbReference type="EMBL" id="KAK1351591.1"/>
    </source>
</evidence>
<dbReference type="PANTHER" id="PTHR12329:SF49">
    <property type="entry name" value="BAG FAMILY MOLECULAR CHAPERONE REGULATOR 4-LIKE ISOFORM X1"/>
    <property type="match status" value="1"/>
</dbReference>
<accession>A0AAD8GN56</accession>
<feature type="compositionally biased region" description="Basic and acidic residues" evidence="2">
    <location>
        <begin position="204"/>
        <end position="215"/>
    </location>
</feature>
<feature type="domain" description="Ubiquitin-like" evidence="3">
    <location>
        <begin position="37"/>
        <end position="84"/>
    </location>
</feature>
<dbReference type="InterPro" id="IPR039773">
    <property type="entry name" value="BAG_chaperone_regulator"/>
</dbReference>
<dbReference type="GO" id="GO:0051087">
    <property type="term" value="F:protein-folding chaperone binding"/>
    <property type="evidence" value="ECO:0007669"/>
    <property type="project" value="InterPro"/>
</dbReference>
<dbReference type="SUPFAM" id="SSF54236">
    <property type="entry name" value="Ubiquitin-like"/>
    <property type="match status" value="1"/>
</dbReference>
<evidence type="ECO:0000259" key="3">
    <source>
        <dbReference type="PROSITE" id="PS50053"/>
    </source>
</evidence>